<evidence type="ECO:0000259" key="1">
    <source>
        <dbReference type="Pfam" id="PF13843"/>
    </source>
</evidence>
<organism evidence="2 3">
    <name type="scientific">Phytophthora fragariaefolia</name>
    <dbReference type="NCBI Taxonomy" id="1490495"/>
    <lineage>
        <taxon>Eukaryota</taxon>
        <taxon>Sar</taxon>
        <taxon>Stramenopiles</taxon>
        <taxon>Oomycota</taxon>
        <taxon>Peronosporomycetes</taxon>
        <taxon>Peronosporales</taxon>
        <taxon>Peronosporaceae</taxon>
        <taxon>Phytophthora</taxon>
    </lineage>
</organism>
<dbReference type="AlphaFoldDB" id="A0A9W6YDQ4"/>
<dbReference type="Pfam" id="PF13843">
    <property type="entry name" value="DDE_Tnp_1_7"/>
    <property type="match status" value="1"/>
</dbReference>
<dbReference type="EMBL" id="BSXT01005617">
    <property type="protein sequence ID" value="GMF61026.1"/>
    <property type="molecule type" value="Genomic_DNA"/>
</dbReference>
<dbReference type="OrthoDB" id="125160at2759"/>
<comment type="caution">
    <text evidence="2">The sequence shown here is derived from an EMBL/GenBank/DDBJ whole genome shotgun (WGS) entry which is preliminary data.</text>
</comment>
<proteinExistence type="predicted"/>
<dbReference type="Proteomes" id="UP001165121">
    <property type="component" value="Unassembled WGS sequence"/>
</dbReference>
<sequence length="253" mass="28837">MSAAGDYYDGPWGPTRSALAFADSPLGLFFYFLPKQLWIRIAEESNRYRTQLIPELAQQRREALLKQQAKDPRKSVPPLAELDAEFRLFKPIKPHEIVHVMALLMARAIAPVRDGLSKHWATSEDGAVPRGTFSRYMKRARFEAITRFLHFNNNEAAQPVNDKAWKIRGGEQGELNEYTSVTCFARILFLLRLSSKLIARLVCFWRVTLMLSHHGCASRAIEQLTAIAKSLAPQEWTQRRRKNCPVPSTTSPS</sequence>
<dbReference type="InterPro" id="IPR029526">
    <property type="entry name" value="PGBD"/>
</dbReference>
<reference evidence="2" key="1">
    <citation type="submission" date="2023-04" db="EMBL/GenBank/DDBJ databases">
        <title>Phytophthora fragariaefolia NBRC 109709.</title>
        <authorList>
            <person name="Ichikawa N."/>
            <person name="Sato H."/>
            <person name="Tonouchi N."/>
        </authorList>
    </citation>
    <scope>NUCLEOTIDE SEQUENCE</scope>
    <source>
        <strain evidence="2">NBRC 109709</strain>
    </source>
</reference>
<protein>
    <submittedName>
        <fullName evidence="2">Unnamed protein product</fullName>
    </submittedName>
</protein>
<dbReference type="PANTHER" id="PTHR46599">
    <property type="entry name" value="PIGGYBAC TRANSPOSABLE ELEMENT-DERIVED PROTEIN 4"/>
    <property type="match status" value="1"/>
</dbReference>
<feature type="domain" description="PiggyBac transposable element-derived protein" evidence="1">
    <location>
        <begin position="24"/>
        <end position="168"/>
    </location>
</feature>
<dbReference type="PANTHER" id="PTHR46599:SF3">
    <property type="entry name" value="PIGGYBAC TRANSPOSABLE ELEMENT-DERIVED PROTEIN 4"/>
    <property type="match status" value="1"/>
</dbReference>
<name>A0A9W6YDQ4_9STRA</name>
<evidence type="ECO:0000313" key="2">
    <source>
        <dbReference type="EMBL" id="GMF61026.1"/>
    </source>
</evidence>
<keyword evidence="3" id="KW-1185">Reference proteome</keyword>
<evidence type="ECO:0000313" key="3">
    <source>
        <dbReference type="Proteomes" id="UP001165121"/>
    </source>
</evidence>
<accession>A0A9W6YDQ4</accession>
<gene>
    <name evidence="2" type="ORF">Pfra01_002655500</name>
</gene>